<sequence>MSEPMSSGEIEDVLSSIRRLVTEDLRPAAPSPSEEPVGKLLLTPALRVVSGEPVEPSRQPARPKAKSPAAEEPQTQAQADMARVLSEIRAAVAGTHQEWEPENGDGPMAPVSWQAPEWVPEAEVVPPKGDGRRATEKEIADAAEAAAVAEITARMAAEAAPADAGQLGGIDDKVLRDLVRDLIREELSGSLGERITRNVRKLVRAEINRAITARNLD</sequence>
<evidence type="ECO:0000256" key="1">
    <source>
        <dbReference type="SAM" id="MobiDB-lite"/>
    </source>
</evidence>
<dbReference type="KEGG" id="pseb:EOK75_03385"/>
<accession>A0A4P8EDA9</accession>
<gene>
    <name evidence="2" type="ORF">EOK75_03385</name>
</gene>
<evidence type="ECO:0008006" key="4">
    <source>
        <dbReference type="Google" id="ProtNLM"/>
    </source>
</evidence>
<evidence type="ECO:0000313" key="3">
    <source>
        <dbReference type="Proteomes" id="UP000298631"/>
    </source>
</evidence>
<feature type="region of interest" description="Disordered" evidence="1">
    <location>
        <begin position="48"/>
        <end position="112"/>
    </location>
</feature>
<keyword evidence="3" id="KW-1185">Reference proteome</keyword>
<dbReference type="AlphaFoldDB" id="A0A4P8EDA9"/>
<reference evidence="2 3" key="1">
    <citation type="submission" date="2019-05" db="EMBL/GenBank/DDBJ databases">
        <title>Pseudorhodobacter turbinis sp. nov., isolated from the gut of the Korean turban shell.</title>
        <authorList>
            <person name="Jeong Y.-S."/>
            <person name="Kang W.-R."/>
            <person name="Bae J.-W."/>
        </authorList>
    </citation>
    <scope>NUCLEOTIDE SEQUENCE [LARGE SCALE GENOMIC DNA]</scope>
    <source>
        <strain evidence="2 3">S12M18</strain>
    </source>
</reference>
<dbReference type="OrthoDB" id="7875768at2"/>
<dbReference type="RefSeq" id="WP_137192576.1">
    <property type="nucleotide sequence ID" value="NZ_CP039964.1"/>
</dbReference>
<evidence type="ECO:0000313" key="2">
    <source>
        <dbReference type="EMBL" id="QCO54910.1"/>
    </source>
</evidence>
<proteinExistence type="predicted"/>
<organism evidence="2 3">
    <name type="scientific">Pseudorhodobacter turbinis</name>
    <dbReference type="NCBI Taxonomy" id="2500533"/>
    <lineage>
        <taxon>Bacteria</taxon>
        <taxon>Pseudomonadati</taxon>
        <taxon>Pseudomonadota</taxon>
        <taxon>Alphaproteobacteria</taxon>
        <taxon>Rhodobacterales</taxon>
        <taxon>Paracoccaceae</taxon>
        <taxon>Pseudorhodobacter</taxon>
    </lineage>
</organism>
<protein>
    <recommendedName>
        <fullName evidence="4">DUF2497 domain-containing protein</fullName>
    </recommendedName>
</protein>
<feature type="compositionally biased region" description="Low complexity" evidence="1">
    <location>
        <begin position="68"/>
        <end position="79"/>
    </location>
</feature>
<name>A0A4P8EDA9_9RHOB</name>
<dbReference type="EMBL" id="CP039964">
    <property type="protein sequence ID" value="QCO54910.1"/>
    <property type="molecule type" value="Genomic_DNA"/>
</dbReference>
<dbReference type="Proteomes" id="UP000298631">
    <property type="component" value="Chromosome"/>
</dbReference>